<dbReference type="Proteomes" id="UP001292094">
    <property type="component" value="Unassembled WGS sequence"/>
</dbReference>
<sequence length="141" mass="15748">MSEQRAGVGEMKRGDEGGSGETREGRKRRRRERGAERENEGGSERGNEGGEAGRGGLPLEEVVTEGTWKMKAEQGKLEEEEKQDGKSRPMPLYFLSWILTTRVLSPPASCHSCHTQLRSSFCPVFTTLHVSIHHSPRFLPL</sequence>
<keyword evidence="3" id="KW-1185">Reference proteome</keyword>
<evidence type="ECO:0000256" key="1">
    <source>
        <dbReference type="SAM" id="MobiDB-lite"/>
    </source>
</evidence>
<dbReference type="AlphaFoldDB" id="A0AAE1QPH4"/>
<feature type="region of interest" description="Disordered" evidence="1">
    <location>
        <begin position="1"/>
        <end position="87"/>
    </location>
</feature>
<gene>
    <name evidence="2" type="ORF">Pmani_000722</name>
</gene>
<evidence type="ECO:0000313" key="3">
    <source>
        <dbReference type="Proteomes" id="UP001292094"/>
    </source>
</evidence>
<evidence type="ECO:0000313" key="2">
    <source>
        <dbReference type="EMBL" id="KAK4328872.1"/>
    </source>
</evidence>
<feature type="compositionally biased region" description="Basic and acidic residues" evidence="1">
    <location>
        <begin position="68"/>
        <end position="87"/>
    </location>
</feature>
<proteinExistence type="predicted"/>
<dbReference type="EMBL" id="JAWZYT010000051">
    <property type="protein sequence ID" value="KAK4328872.1"/>
    <property type="molecule type" value="Genomic_DNA"/>
</dbReference>
<organism evidence="2 3">
    <name type="scientific">Petrolisthes manimaculis</name>
    <dbReference type="NCBI Taxonomy" id="1843537"/>
    <lineage>
        <taxon>Eukaryota</taxon>
        <taxon>Metazoa</taxon>
        <taxon>Ecdysozoa</taxon>
        <taxon>Arthropoda</taxon>
        <taxon>Crustacea</taxon>
        <taxon>Multicrustacea</taxon>
        <taxon>Malacostraca</taxon>
        <taxon>Eumalacostraca</taxon>
        <taxon>Eucarida</taxon>
        <taxon>Decapoda</taxon>
        <taxon>Pleocyemata</taxon>
        <taxon>Anomura</taxon>
        <taxon>Galatheoidea</taxon>
        <taxon>Porcellanidae</taxon>
        <taxon>Petrolisthes</taxon>
    </lineage>
</organism>
<protein>
    <submittedName>
        <fullName evidence="2">Uncharacterized protein</fullName>
    </submittedName>
</protein>
<feature type="compositionally biased region" description="Basic and acidic residues" evidence="1">
    <location>
        <begin position="33"/>
        <end position="48"/>
    </location>
</feature>
<reference evidence="2" key="1">
    <citation type="submission" date="2023-11" db="EMBL/GenBank/DDBJ databases">
        <title>Genome assemblies of two species of porcelain crab, Petrolisthes cinctipes and Petrolisthes manimaculis (Anomura: Porcellanidae).</title>
        <authorList>
            <person name="Angst P."/>
        </authorList>
    </citation>
    <scope>NUCLEOTIDE SEQUENCE</scope>
    <source>
        <strain evidence="2">PB745_02</strain>
        <tissue evidence="2">Gill</tissue>
    </source>
</reference>
<name>A0AAE1QPH4_9EUCA</name>
<feature type="compositionally biased region" description="Basic and acidic residues" evidence="1">
    <location>
        <begin position="10"/>
        <end position="24"/>
    </location>
</feature>
<accession>A0AAE1QPH4</accession>
<comment type="caution">
    <text evidence="2">The sequence shown here is derived from an EMBL/GenBank/DDBJ whole genome shotgun (WGS) entry which is preliminary data.</text>
</comment>